<reference evidence="2 3" key="1">
    <citation type="submission" date="2021-01" db="EMBL/GenBank/DDBJ databases">
        <title>Genomic Encyclopedia of Type Strains, Phase IV (KMG-IV): sequencing the most valuable type-strain genomes for metagenomic binning, comparative biology and taxonomic classification.</title>
        <authorList>
            <person name="Goeker M."/>
        </authorList>
    </citation>
    <scope>NUCLEOTIDE SEQUENCE [LARGE SCALE GENOMIC DNA]</scope>
    <source>
        <strain evidence="2 3">DSM 25890</strain>
    </source>
</reference>
<feature type="domain" description="NYN" evidence="1">
    <location>
        <begin position="16"/>
        <end position="160"/>
    </location>
</feature>
<comment type="caution">
    <text evidence="2">The sequence shown here is derived from an EMBL/GenBank/DDBJ whole genome shotgun (WGS) entry which is preliminary data.</text>
</comment>
<evidence type="ECO:0000313" key="2">
    <source>
        <dbReference type="EMBL" id="MBM7614141.1"/>
    </source>
</evidence>
<dbReference type="InterPro" id="IPR021139">
    <property type="entry name" value="NYN"/>
</dbReference>
<keyword evidence="3" id="KW-1185">Reference proteome</keyword>
<dbReference type="EMBL" id="JAFBEE010000002">
    <property type="protein sequence ID" value="MBM7614141.1"/>
    <property type="molecule type" value="Genomic_DNA"/>
</dbReference>
<dbReference type="PANTHER" id="PTHR35811:SF1">
    <property type="entry name" value="HTH OST-TYPE DOMAIN-CONTAINING PROTEIN"/>
    <property type="match status" value="1"/>
</dbReference>
<sequence>MIINKIMETKEVYLNTCVFVDYENLFEKLEEYGTNPMQLNFFPLIKERLKEHFQLNIIDFIVYCNFEKNKLFNANHQTTLQALGVQTRHTSNTGKNSADLELTVDSLRTLYKNKNIDVFVIISNDRDNIPLIKAIKAENKVAFVISTENGFNKIVCAYADLHEYIEDIFNLDRSVLEQKQTDEYHVDPQSITSEMENRAKEVCKLFYSSNPYRKFIDNNMYVGLTGYANLLMGKVSRLKDEIIFDFKVANSLGYIILYKEESKQEIAIKDGENKDKIYE</sequence>
<dbReference type="Pfam" id="PF01936">
    <property type="entry name" value="NYN"/>
    <property type="match status" value="1"/>
</dbReference>
<accession>A0ABS2NMJ4</accession>
<dbReference type="PANTHER" id="PTHR35811">
    <property type="entry name" value="SLR1870 PROTEIN"/>
    <property type="match status" value="1"/>
</dbReference>
<organism evidence="2 3">
    <name type="scientific">Alkaliphilus hydrothermalis</name>
    <dbReference type="NCBI Taxonomy" id="1482730"/>
    <lineage>
        <taxon>Bacteria</taxon>
        <taxon>Bacillati</taxon>
        <taxon>Bacillota</taxon>
        <taxon>Clostridia</taxon>
        <taxon>Peptostreptococcales</taxon>
        <taxon>Natronincolaceae</taxon>
        <taxon>Alkaliphilus</taxon>
    </lineage>
</organism>
<proteinExistence type="predicted"/>
<evidence type="ECO:0000313" key="3">
    <source>
        <dbReference type="Proteomes" id="UP001314796"/>
    </source>
</evidence>
<dbReference type="Proteomes" id="UP001314796">
    <property type="component" value="Unassembled WGS sequence"/>
</dbReference>
<protein>
    <submittedName>
        <fullName evidence="2">Uncharacterized LabA/DUF88 family protein</fullName>
    </submittedName>
</protein>
<name>A0ABS2NMJ4_9FIRM</name>
<evidence type="ECO:0000259" key="1">
    <source>
        <dbReference type="Pfam" id="PF01936"/>
    </source>
</evidence>
<gene>
    <name evidence="2" type="ORF">JOC73_000650</name>
</gene>
<dbReference type="Gene3D" id="3.40.50.1010">
    <property type="entry name" value="5'-nuclease"/>
    <property type="match status" value="1"/>
</dbReference>